<gene>
    <name evidence="2" type="ORF">EK21DRAFT_63761</name>
</gene>
<evidence type="ECO:0000313" key="2">
    <source>
        <dbReference type="EMBL" id="KAF2031121.1"/>
    </source>
</evidence>
<organism evidence="2 3">
    <name type="scientific">Setomelanomma holmii</name>
    <dbReference type="NCBI Taxonomy" id="210430"/>
    <lineage>
        <taxon>Eukaryota</taxon>
        <taxon>Fungi</taxon>
        <taxon>Dikarya</taxon>
        <taxon>Ascomycota</taxon>
        <taxon>Pezizomycotina</taxon>
        <taxon>Dothideomycetes</taxon>
        <taxon>Pleosporomycetidae</taxon>
        <taxon>Pleosporales</taxon>
        <taxon>Pleosporineae</taxon>
        <taxon>Phaeosphaeriaceae</taxon>
        <taxon>Setomelanomma</taxon>
    </lineage>
</organism>
<dbReference type="InterPro" id="IPR012942">
    <property type="entry name" value="SRR1-like"/>
</dbReference>
<reference evidence="2" key="1">
    <citation type="journal article" date="2020" name="Stud. Mycol.">
        <title>101 Dothideomycetes genomes: a test case for predicting lifestyles and emergence of pathogens.</title>
        <authorList>
            <person name="Haridas S."/>
            <person name="Albert R."/>
            <person name="Binder M."/>
            <person name="Bloem J."/>
            <person name="Labutti K."/>
            <person name="Salamov A."/>
            <person name="Andreopoulos B."/>
            <person name="Baker S."/>
            <person name="Barry K."/>
            <person name="Bills G."/>
            <person name="Bluhm B."/>
            <person name="Cannon C."/>
            <person name="Castanera R."/>
            <person name="Culley D."/>
            <person name="Daum C."/>
            <person name="Ezra D."/>
            <person name="Gonzalez J."/>
            <person name="Henrissat B."/>
            <person name="Kuo A."/>
            <person name="Liang C."/>
            <person name="Lipzen A."/>
            <person name="Lutzoni F."/>
            <person name="Magnuson J."/>
            <person name="Mondo S."/>
            <person name="Nolan M."/>
            <person name="Ohm R."/>
            <person name="Pangilinan J."/>
            <person name="Park H.-J."/>
            <person name="Ramirez L."/>
            <person name="Alfaro M."/>
            <person name="Sun H."/>
            <person name="Tritt A."/>
            <person name="Yoshinaga Y."/>
            <person name="Zwiers L.-H."/>
            <person name="Turgeon B."/>
            <person name="Goodwin S."/>
            <person name="Spatafora J."/>
            <person name="Crous P."/>
            <person name="Grigoriev I."/>
        </authorList>
    </citation>
    <scope>NUCLEOTIDE SEQUENCE</scope>
    <source>
        <strain evidence="2">CBS 110217</strain>
    </source>
</reference>
<comment type="caution">
    <text evidence="2">The sequence shown here is derived from an EMBL/GenBank/DDBJ whole genome shotgun (WGS) entry which is preliminary data.</text>
</comment>
<dbReference type="Proteomes" id="UP000799777">
    <property type="component" value="Unassembled WGS sequence"/>
</dbReference>
<dbReference type="PANTHER" id="PTHR42080">
    <property type="entry name" value="SRR1 DOMAIN-CONTAINING PROTEIN"/>
    <property type="match status" value="1"/>
</dbReference>
<proteinExistence type="predicted"/>
<keyword evidence="3" id="KW-1185">Reference proteome</keyword>
<dbReference type="EMBL" id="ML978183">
    <property type="protein sequence ID" value="KAF2031121.1"/>
    <property type="molecule type" value="Genomic_DNA"/>
</dbReference>
<evidence type="ECO:0000313" key="3">
    <source>
        <dbReference type="Proteomes" id="UP000799777"/>
    </source>
</evidence>
<dbReference type="Pfam" id="PF07985">
    <property type="entry name" value="SRR1"/>
    <property type="match status" value="1"/>
</dbReference>
<dbReference type="OrthoDB" id="5230585at2759"/>
<accession>A0A9P4HA32</accession>
<sequence>MPSTCASQNLYAALRDMSLEEDTSDQTTSSSDNRVLCNADADNVEKNEEDSDQDLEIATTTFDLLSLEDKHEQESIFTRELLQRIAADVSYITSEQIKPKGQRGHGHLEYELPNGQVMTIWKRVGCADSVTIHYLTRVEMHPDFRKRFGTDHDRTILQRKMNPDIAEEDFHNHVAPYFVESWRRAQGTTHLQPSLMASWRKKLHATQKLWKASASCTRLLDTIEGGVAMLNNPITKIVCIGLGKLNARPEWYQAALQHMTVFSIAATLQAYNKAEYPGCKDLRIIAQDPCCEDKDRVLLQELTPTPTTFTHDDPATLLAIDASTLVVSAFLPTSMPLVQIVADMFADREKGPGMMLWDRIEGMRMGKRWYCLRYRDSPSVPRFLDGYVRWRNGFGELDECVMKDVRGDEDEEEGKHWRYWLNDMDLWVRMDG</sequence>
<name>A0A9P4HA32_9PLEO</name>
<protein>
    <recommendedName>
        <fullName evidence="1">SRR1-like domain-containing protein</fullName>
    </recommendedName>
</protein>
<feature type="domain" description="SRR1-like" evidence="1">
    <location>
        <begin position="231"/>
        <end position="365"/>
    </location>
</feature>
<dbReference type="AlphaFoldDB" id="A0A9P4HA32"/>
<dbReference type="PANTHER" id="PTHR42080:SF1">
    <property type="entry name" value="SRR1-LIKE DOMAIN-CONTAINING PROTEIN"/>
    <property type="match status" value="1"/>
</dbReference>
<evidence type="ECO:0000259" key="1">
    <source>
        <dbReference type="Pfam" id="PF07985"/>
    </source>
</evidence>